<keyword evidence="3" id="KW-1185">Reference proteome</keyword>
<proteinExistence type="predicted"/>
<dbReference type="Proteomes" id="UP001429564">
    <property type="component" value="Unassembled WGS sequence"/>
</dbReference>
<organism evidence="2 3">
    <name type="scientific">Parasedimentitalea denitrificans</name>
    <dbReference type="NCBI Taxonomy" id="2211118"/>
    <lineage>
        <taxon>Bacteria</taxon>
        <taxon>Pseudomonadati</taxon>
        <taxon>Pseudomonadota</taxon>
        <taxon>Alphaproteobacteria</taxon>
        <taxon>Rhodobacterales</taxon>
        <taxon>Paracoccaceae</taxon>
        <taxon>Parasedimentitalea</taxon>
    </lineage>
</organism>
<evidence type="ECO:0000313" key="2">
    <source>
        <dbReference type="EMBL" id="NIZ61585.1"/>
    </source>
</evidence>
<name>A0ABX0W7F1_9RHOB</name>
<sequence>MKYFRSLSTVAVVLSISATSAYSENAVLPGEGSFTKFGETDGWTVFVDVQRQSCLIERVDAEANVVQMGLTSDHKLGYLGVFSKTADLGNGGKEDIFVDLDGVMYTSQATKMRKNLTDGYAGGYILANNPQFIEDLAKKYTMTVFPEEEQSFVVDLAGTYKAMEMARACNAEQN</sequence>
<gene>
    <name evidence="2" type="ORF">DL239_11420</name>
</gene>
<feature type="chain" id="PRO_5046993607" evidence="1">
    <location>
        <begin position="24"/>
        <end position="174"/>
    </location>
</feature>
<accession>A0ABX0W7F1</accession>
<reference evidence="2 3" key="1">
    <citation type="submission" date="2018-05" db="EMBL/GenBank/DDBJ databases">
        <authorList>
            <person name="Zhang Y.-J."/>
        </authorList>
    </citation>
    <scope>NUCLEOTIDE SEQUENCE [LARGE SCALE GENOMIC DNA]</scope>
    <source>
        <strain evidence="2 3">CY04</strain>
    </source>
</reference>
<dbReference type="RefSeq" id="WP_167684228.1">
    <property type="nucleotide sequence ID" value="NZ_QHLQ01000010.1"/>
</dbReference>
<protein>
    <submittedName>
        <fullName evidence="2">Uncharacterized protein</fullName>
    </submittedName>
</protein>
<feature type="signal peptide" evidence="1">
    <location>
        <begin position="1"/>
        <end position="23"/>
    </location>
</feature>
<evidence type="ECO:0000256" key="1">
    <source>
        <dbReference type="SAM" id="SignalP"/>
    </source>
</evidence>
<evidence type="ECO:0000313" key="3">
    <source>
        <dbReference type="Proteomes" id="UP001429564"/>
    </source>
</evidence>
<dbReference type="EMBL" id="QHLQ01000010">
    <property type="protein sequence ID" value="NIZ61585.1"/>
    <property type="molecule type" value="Genomic_DNA"/>
</dbReference>
<comment type="caution">
    <text evidence="2">The sequence shown here is derived from an EMBL/GenBank/DDBJ whole genome shotgun (WGS) entry which is preliminary data.</text>
</comment>
<keyword evidence="1" id="KW-0732">Signal</keyword>